<evidence type="ECO:0000313" key="3">
    <source>
        <dbReference type="Proteomes" id="UP000436088"/>
    </source>
</evidence>
<dbReference type="PANTHER" id="PTHR48055:SF55">
    <property type="entry name" value="PROTEIN KINASE DOMAIN-CONTAINING PROTEIN"/>
    <property type="match status" value="1"/>
</dbReference>
<gene>
    <name evidence="2" type="ORF">F3Y22_tig00116991pilonHSYRG00003</name>
</gene>
<organism evidence="2 3">
    <name type="scientific">Hibiscus syriacus</name>
    <name type="common">Rose of Sharon</name>
    <dbReference type="NCBI Taxonomy" id="106335"/>
    <lineage>
        <taxon>Eukaryota</taxon>
        <taxon>Viridiplantae</taxon>
        <taxon>Streptophyta</taxon>
        <taxon>Embryophyta</taxon>
        <taxon>Tracheophyta</taxon>
        <taxon>Spermatophyta</taxon>
        <taxon>Magnoliopsida</taxon>
        <taxon>eudicotyledons</taxon>
        <taxon>Gunneridae</taxon>
        <taxon>Pentapetalae</taxon>
        <taxon>rosids</taxon>
        <taxon>malvids</taxon>
        <taxon>Malvales</taxon>
        <taxon>Malvaceae</taxon>
        <taxon>Malvoideae</taxon>
        <taxon>Hibiscus</taxon>
    </lineage>
</organism>
<dbReference type="GO" id="GO:0005524">
    <property type="term" value="F:ATP binding"/>
    <property type="evidence" value="ECO:0007669"/>
    <property type="project" value="InterPro"/>
</dbReference>
<reference evidence="2" key="1">
    <citation type="submission" date="2019-09" db="EMBL/GenBank/DDBJ databases">
        <title>Draft genome information of white flower Hibiscus syriacus.</title>
        <authorList>
            <person name="Kim Y.-M."/>
        </authorList>
    </citation>
    <scope>NUCLEOTIDE SEQUENCE [LARGE SCALE GENOMIC DNA]</scope>
    <source>
        <strain evidence="2">YM2019G1</strain>
    </source>
</reference>
<dbReference type="PANTHER" id="PTHR48055">
    <property type="entry name" value="LEUCINE-RICH REPEAT RECEPTOR PROTEIN KINASE EMS1"/>
    <property type="match status" value="1"/>
</dbReference>
<dbReference type="PROSITE" id="PS50011">
    <property type="entry name" value="PROTEIN_KINASE_DOM"/>
    <property type="match status" value="1"/>
</dbReference>
<name>A0A6A2WSE0_HIBSY</name>
<comment type="caution">
    <text evidence="2">The sequence shown here is derived from an EMBL/GenBank/DDBJ whole genome shotgun (WGS) entry which is preliminary data.</text>
</comment>
<evidence type="ECO:0000259" key="1">
    <source>
        <dbReference type="PROSITE" id="PS50011"/>
    </source>
</evidence>
<feature type="domain" description="Protein kinase" evidence="1">
    <location>
        <begin position="1"/>
        <end position="126"/>
    </location>
</feature>
<evidence type="ECO:0000313" key="2">
    <source>
        <dbReference type="EMBL" id="KAE8657510.1"/>
    </source>
</evidence>
<dbReference type="GO" id="GO:0004672">
    <property type="term" value="F:protein kinase activity"/>
    <property type="evidence" value="ECO:0007669"/>
    <property type="project" value="InterPro"/>
</dbReference>
<dbReference type="InterPro" id="IPR001245">
    <property type="entry name" value="Ser-Thr/Tyr_kinase_cat_dom"/>
</dbReference>
<protein>
    <recommendedName>
        <fullName evidence="1">Protein kinase domain-containing protein</fullName>
    </recommendedName>
</protein>
<dbReference type="InterPro" id="IPR051564">
    <property type="entry name" value="LRR_receptor-like_kinase"/>
</dbReference>
<keyword evidence="3" id="KW-1185">Reference proteome</keyword>
<dbReference type="EMBL" id="VEPZ02001758">
    <property type="protein sequence ID" value="KAE8657510.1"/>
    <property type="molecule type" value="Genomic_DNA"/>
</dbReference>
<dbReference type="SUPFAM" id="SSF56112">
    <property type="entry name" value="Protein kinase-like (PK-like)"/>
    <property type="match status" value="1"/>
</dbReference>
<dbReference type="Proteomes" id="UP000436088">
    <property type="component" value="Unassembled WGS sequence"/>
</dbReference>
<accession>A0A6A2WSE0</accession>
<proteinExistence type="predicted"/>
<dbReference type="InterPro" id="IPR000719">
    <property type="entry name" value="Prot_kinase_dom"/>
</dbReference>
<sequence>MQVSVGNGCGAIENTGSSTANMLTGSIGYIAPEYDFGSNTSFRGDVFSFGVIVLEMVKNHYHGRVEKVVDSLLIRASLEQSPEVKRMWEIAIAELIELGILCMQKTPSTRPTMLDAANDLDRHTTVTFASSLGISSYIGDN</sequence>
<dbReference type="Gene3D" id="1.10.510.10">
    <property type="entry name" value="Transferase(Phosphotransferase) domain 1"/>
    <property type="match status" value="1"/>
</dbReference>
<dbReference type="Pfam" id="PF07714">
    <property type="entry name" value="PK_Tyr_Ser-Thr"/>
    <property type="match status" value="1"/>
</dbReference>
<dbReference type="GO" id="GO:0016020">
    <property type="term" value="C:membrane"/>
    <property type="evidence" value="ECO:0007669"/>
    <property type="project" value="TreeGrafter"/>
</dbReference>
<dbReference type="InterPro" id="IPR011009">
    <property type="entry name" value="Kinase-like_dom_sf"/>
</dbReference>
<dbReference type="AlphaFoldDB" id="A0A6A2WSE0"/>